<organism evidence="11 12">
    <name type="scientific">Tenebrio molitor</name>
    <name type="common">Yellow mealworm beetle</name>
    <dbReference type="NCBI Taxonomy" id="7067"/>
    <lineage>
        <taxon>Eukaryota</taxon>
        <taxon>Metazoa</taxon>
        <taxon>Ecdysozoa</taxon>
        <taxon>Arthropoda</taxon>
        <taxon>Hexapoda</taxon>
        <taxon>Insecta</taxon>
        <taxon>Pterygota</taxon>
        <taxon>Neoptera</taxon>
        <taxon>Endopterygota</taxon>
        <taxon>Coleoptera</taxon>
        <taxon>Polyphaga</taxon>
        <taxon>Cucujiformia</taxon>
        <taxon>Tenebrionidae</taxon>
        <taxon>Tenebrio</taxon>
    </lineage>
</organism>
<dbReference type="InterPro" id="IPR026590">
    <property type="entry name" value="Ssirtuin_cat_dom"/>
</dbReference>
<dbReference type="GO" id="GO:0070403">
    <property type="term" value="F:NAD+ binding"/>
    <property type="evidence" value="ECO:0007669"/>
    <property type="project" value="UniProtKB-UniRule"/>
</dbReference>
<accession>A0A8J6HQM0</accession>
<keyword evidence="4 7" id="KW-0862">Zinc</keyword>
<keyword evidence="2 7" id="KW-0808">Transferase</keyword>
<dbReference type="EC" id="2.3.1.-" evidence="7"/>
<evidence type="ECO:0000256" key="6">
    <source>
        <dbReference type="ARBA" id="ARBA00023054"/>
    </source>
</evidence>
<evidence type="ECO:0000313" key="12">
    <source>
        <dbReference type="Proteomes" id="UP000719412"/>
    </source>
</evidence>
<feature type="binding site" evidence="7 8">
    <location>
        <position position="162"/>
    </location>
    <ligand>
        <name>Zn(2+)</name>
        <dbReference type="ChEBI" id="CHEBI:29105"/>
    </ligand>
</feature>
<dbReference type="InterPro" id="IPR018612">
    <property type="entry name" value="NSRP1_N"/>
</dbReference>
<proteinExistence type="inferred from homology"/>
<dbReference type="PROSITE" id="PS50305">
    <property type="entry name" value="SIRTUIN"/>
    <property type="match status" value="1"/>
</dbReference>
<dbReference type="GO" id="GO:0005759">
    <property type="term" value="C:mitochondrial matrix"/>
    <property type="evidence" value="ECO:0007669"/>
    <property type="project" value="UniProtKB-SubCell"/>
</dbReference>
<comment type="catalytic activity">
    <reaction evidence="7">
        <text>N(6)-acetyl-L-lysyl-[protein] + NAD(+) + H2O = 2''-O-acetyl-ADP-D-ribose + nicotinamide + L-lysyl-[protein]</text>
        <dbReference type="Rhea" id="RHEA:43636"/>
        <dbReference type="Rhea" id="RHEA-COMP:9752"/>
        <dbReference type="Rhea" id="RHEA-COMP:10731"/>
        <dbReference type="ChEBI" id="CHEBI:15377"/>
        <dbReference type="ChEBI" id="CHEBI:17154"/>
        <dbReference type="ChEBI" id="CHEBI:29969"/>
        <dbReference type="ChEBI" id="CHEBI:57540"/>
        <dbReference type="ChEBI" id="CHEBI:61930"/>
        <dbReference type="ChEBI" id="CHEBI:83767"/>
        <dbReference type="EC" id="2.3.1.286"/>
    </reaction>
</comment>
<reference evidence="11" key="2">
    <citation type="submission" date="2021-08" db="EMBL/GenBank/DDBJ databases">
        <authorList>
            <person name="Eriksson T."/>
        </authorList>
    </citation>
    <scope>NUCLEOTIDE SEQUENCE</scope>
    <source>
        <strain evidence="11">Stoneville</strain>
        <tissue evidence="11">Whole head</tissue>
    </source>
</reference>
<evidence type="ECO:0000256" key="3">
    <source>
        <dbReference type="ARBA" id="ARBA00022723"/>
    </source>
</evidence>
<dbReference type="InterPro" id="IPR026587">
    <property type="entry name" value="Sirtuin_class_II"/>
</dbReference>
<reference evidence="11" key="1">
    <citation type="journal article" date="2020" name="J Insects Food Feed">
        <title>The yellow mealworm (Tenebrio molitor) genome: a resource for the emerging insects as food and feed industry.</title>
        <authorList>
            <person name="Eriksson T."/>
            <person name="Andere A."/>
            <person name="Kelstrup H."/>
            <person name="Emery V."/>
            <person name="Picard C."/>
        </authorList>
    </citation>
    <scope>NUCLEOTIDE SEQUENCE</scope>
    <source>
        <strain evidence="11">Stoneville</strain>
        <tissue evidence="11">Whole head</tissue>
    </source>
</reference>
<comment type="similarity">
    <text evidence="7">Belongs to the sirtuin family. Class II subfamily.</text>
</comment>
<dbReference type="AlphaFoldDB" id="A0A8J6HQM0"/>
<comment type="similarity">
    <text evidence="1">Belongs to the NSRP1 family.</text>
</comment>
<feature type="region of interest" description="Disordered" evidence="9">
    <location>
        <begin position="394"/>
        <end position="421"/>
    </location>
</feature>
<dbReference type="InterPro" id="IPR042816">
    <property type="entry name" value="Nsrp1"/>
</dbReference>
<dbReference type="GO" id="GO:0000381">
    <property type="term" value="P:regulation of alternative mRNA splicing, via spliceosome"/>
    <property type="evidence" value="ECO:0007669"/>
    <property type="project" value="InterPro"/>
</dbReference>
<feature type="compositionally biased region" description="Basic and acidic residues" evidence="9">
    <location>
        <begin position="548"/>
        <end position="585"/>
    </location>
</feature>
<evidence type="ECO:0000256" key="1">
    <source>
        <dbReference type="ARBA" id="ARBA00010126"/>
    </source>
</evidence>
<dbReference type="Gene3D" id="3.40.50.1220">
    <property type="entry name" value="TPP-binding domain"/>
    <property type="match status" value="1"/>
</dbReference>
<evidence type="ECO:0000256" key="9">
    <source>
        <dbReference type="SAM" id="MobiDB-lite"/>
    </source>
</evidence>
<comment type="function">
    <text evidence="7">NAD-dependent protein deacylase. Catalyzes the NAD-dependent hydrolysis of acyl groups from lysine residues.</text>
</comment>
<dbReference type="Proteomes" id="UP000719412">
    <property type="component" value="Unassembled WGS sequence"/>
</dbReference>
<dbReference type="InterPro" id="IPR003000">
    <property type="entry name" value="Sirtuin"/>
</dbReference>
<feature type="binding site" evidence="7 8">
    <location>
        <position position="165"/>
    </location>
    <ligand>
        <name>Zn(2+)</name>
        <dbReference type="ChEBI" id="CHEBI:29105"/>
    </ligand>
</feature>
<feature type="binding site" evidence="7 8">
    <location>
        <position position="216"/>
    </location>
    <ligand>
        <name>Zn(2+)</name>
        <dbReference type="ChEBI" id="CHEBI:29105"/>
    </ligand>
</feature>
<evidence type="ECO:0000259" key="10">
    <source>
        <dbReference type="PROSITE" id="PS50305"/>
    </source>
</evidence>
<evidence type="ECO:0000256" key="8">
    <source>
        <dbReference type="PROSITE-ProRule" id="PRU00236"/>
    </source>
</evidence>
<dbReference type="GO" id="GO:0034979">
    <property type="term" value="F:NAD-dependent protein lysine deacetylase activity"/>
    <property type="evidence" value="ECO:0007669"/>
    <property type="project" value="UniProtKB-UniRule"/>
</dbReference>
<dbReference type="Pfam" id="PF02146">
    <property type="entry name" value="SIR2"/>
    <property type="match status" value="1"/>
</dbReference>
<gene>
    <name evidence="11" type="ORF">GEV33_004912</name>
</gene>
<dbReference type="CDD" id="cd01409">
    <property type="entry name" value="SIRT4"/>
    <property type="match status" value="1"/>
</dbReference>
<keyword evidence="6" id="KW-0175">Coiled coil</keyword>
<feature type="binding site" evidence="7">
    <location>
        <begin position="55"/>
        <end position="75"/>
    </location>
    <ligand>
        <name>NAD(+)</name>
        <dbReference type="ChEBI" id="CHEBI:57540"/>
    </ligand>
</feature>
<comment type="caution">
    <text evidence="11">The sequence shown here is derived from an EMBL/GenBank/DDBJ whole genome shotgun (WGS) entry which is preliminary data.</text>
</comment>
<dbReference type="SUPFAM" id="SSF52467">
    <property type="entry name" value="DHS-like NAD/FAD-binding domain"/>
    <property type="match status" value="1"/>
</dbReference>
<comment type="cofactor">
    <cofactor evidence="7">
        <name>Zn(2+)</name>
        <dbReference type="ChEBI" id="CHEBI:29105"/>
    </cofactor>
    <text evidence="7">Binds 1 zinc ion per subunit.</text>
</comment>
<feature type="compositionally biased region" description="Basic and acidic residues" evidence="9">
    <location>
        <begin position="472"/>
        <end position="496"/>
    </location>
</feature>
<evidence type="ECO:0000256" key="4">
    <source>
        <dbReference type="ARBA" id="ARBA00022833"/>
    </source>
</evidence>
<sequence>MLKSGEKILFLATRSFVSQPQRSEFVPKHAPVVTDDIKSLERFIDDHQKILILTGAGISTESGIPDYRSEDVGLYARSNHRPIQYQDFLKSAKVRQRYWARNYIGWPKFSQSKPNITHFMVQFLENTGKVTCVVTQNVDGLHSKAGAKNVIELHGTAFRVICLECGVNYDRHYIQKKLSELNPTIQEYSQVIRPDGDIEISQDKIENFQPPFCQHCGGILKPDITFFGDNVPKSRVDSVRQYVNDSDSVLVLGSSLTVFSGYRIILQASEEKKTIGIVNIGPTRADKLATLKISTRYGLIVPNKNKEKVGIQRPSVFDDSDSDEVSVPTGLKKTLKKQDKITQHKAIEEDPTVYQYDEIYDEMDKKRKESKLSRKDLDKKPKYISRLLAAADRRKRENERRIERQVQKERETEGGNEFKDKEAFVTSSYKKKLEEMREMEEEEKREEYLESIGDVRKQGNLDGFYRHLYDQKVNYDDKTNKESEPVKEAQDTEDTNKTNVRKYRKRRDSDRSDNEEETEVKKEHLPSNLDADSDFSIDSSDSEDENDEGVKETDDKAPIIPESEIKQEKTQEETKDVVLKEEVEEKPECKKPKIDIWKKRTVGEVFDAALQRYFERKAQRELGMSSSSDPSIDIPKRFFLLIPTPPPSSTIQCTDFAKSKSLTSPPFSEGCGTVSEAIDKMQLDVVDLPVSSVGHVEDDPCSCSVLQIVKLETPISNASRRQLGSSSTIAEFQAASPRHGEILNGLDLG</sequence>
<dbReference type="PANTHER" id="PTHR31938:SF4">
    <property type="entry name" value="NUCLEAR SPECKLE SPLICING REGULATORY PROTEIN 1"/>
    <property type="match status" value="1"/>
</dbReference>
<keyword evidence="7" id="KW-0496">Mitochondrion</keyword>
<evidence type="ECO:0000256" key="5">
    <source>
        <dbReference type="ARBA" id="ARBA00023027"/>
    </source>
</evidence>
<keyword evidence="5 7" id="KW-0520">NAD</keyword>
<keyword evidence="3 7" id="KW-0479">Metal-binding</keyword>
<dbReference type="NCBIfam" id="NF003738">
    <property type="entry name" value="PRK05333.1"/>
    <property type="match status" value="1"/>
</dbReference>
<protein>
    <recommendedName>
        <fullName evidence="7">NAD-dependent protein deacylase</fullName>
        <ecNumber evidence="7">2.3.1.-</ecNumber>
    </recommendedName>
    <alternativeName>
        <fullName evidence="7">Regulatory protein SIR2 homolog</fullName>
    </alternativeName>
</protein>
<feature type="active site" description="Proton acceptor" evidence="7 8">
    <location>
        <position position="154"/>
    </location>
</feature>
<feature type="binding site" evidence="7 8">
    <location>
        <position position="213"/>
    </location>
    <ligand>
        <name>Zn(2+)</name>
        <dbReference type="ChEBI" id="CHEBI:29105"/>
    </ligand>
</feature>
<feature type="domain" description="Deacetylase sirtuin-type" evidence="10">
    <location>
        <begin position="30"/>
        <end position="333"/>
    </location>
</feature>
<feature type="binding site" evidence="7">
    <location>
        <begin position="279"/>
        <end position="281"/>
    </location>
    <ligand>
        <name>NAD(+)</name>
        <dbReference type="ChEBI" id="CHEBI:57540"/>
    </ligand>
</feature>
<dbReference type="GO" id="GO:0008270">
    <property type="term" value="F:zinc ion binding"/>
    <property type="evidence" value="ECO:0007669"/>
    <property type="project" value="UniProtKB-UniRule"/>
</dbReference>
<keyword evidence="12" id="KW-1185">Reference proteome</keyword>
<feature type="binding site" evidence="7">
    <location>
        <begin position="136"/>
        <end position="139"/>
    </location>
    <ligand>
        <name>NAD(+)</name>
        <dbReference type="ChEBI" id="CHEBI:57540"/>
    </ligand>
</feature>
<evidence type="ECO:0000256" key="7">
    <source>
        <dbReference type="HAMAP-Rule" id="MF_03161"/>
    </source>
</evidence>
<dbReference type="InterPro" id="IPR026591">
    <property type="entry name" value="Sirtuin_cat_small_dom_sf"/>
</dbReference>
<dbReference type="EMBL" id="JABDTM020018694">
    <property type="protein sequence ID" value="KAH0817878.1"/>
    <property type="molecule type" value="Genomic_DNA"/>
</dbReference>
<evidence type="ECO:0000313" key="11">
    <source>
        <dbReference type="EMBL" id="KAH0817878.1"/>
    </source>
</evidence>
<dbReference type="Pfam" id="PF09745">
    <property type="entry name" value="NSRP1_N"/>
    <property type="match status" value="1"/>
</dbReference>
<comment type="subcellular location">
    <subcellularLocation>
        <location evidence="7">Mitochondrion matrix</location>
    </subcellularLocation>
</comment>
<feature type="binding site" evidence="7">
    <location>
        <begin position="253"/>
        <end position="255"/>
    </location>
    <ligand>
        <name>NAD(+)</name>
        <dbReference type="ChEBI" id="CHEBI:57540"/>
    </ligand>
</feature>
<dbReference type="HAMAP" id="MF_01967">
    <property type="entry name" value="Sirtuin_ClassII"/>
    <property type="match status" value="1"/>
</dbReference>
<feature type="compositionally biased region" description="Acidic residues" evidence="9">
    <location>
        <begin position="531"/>
        <end position="547"/>
    </location>
</feature>
<feature type="region of interest" description="Disordered" evidence="9">
    <location>
        <begin position="472"/>
        <end position="585"/>
    </location>
</feature>
<dbReference type="Gene3D" id="3.30.1600.10">
    <property type="entry name" value="SIR2/SIRT2 'Small Domain"/>
    <property type="match status" value="1"/>
</dbReference>
<name>A0A8J6HQM0_TENMO</name>
<dbReference type="InterPro" id="IPR029035">
    <property type="entry name" value="DHS-like_NAD/FAD-binding_dom"/>
</dbReference>
<feature type="binding site" evidence="7">
    <location>
        <position position="297"/>
    </location>
    <ligand>
        <name>NAD(+)</name>
        <dbReference type="ChEBI" id="CHEBI:57540"/>
    </ligand>
</feature>
<evidence type="ECO:0000256" key="2">
    <source>
        <dbReference type="ARBA" id="ARBA00022679"/>
    </source>
</evidence>
<dbReference type="PANTHER" id="PTHR31938">
    <property type="entry name" value="NUCLEAR SPECKLE SPLICING REGULATORY PROTEIN 1"/>
    <property type="match status" value="1"/>
</dbReference>